<gene>
    <name evidence="2" type="ORF">AK812_SmicGene12805</name>
</gene>
<keyword evidence="3" id="KW-1185">Reference proteome</keyword>
<feature type="compositionally biased region" description="Basic and acidic residues" evidence="1">
    <location>
        <begin position="30"/>
        <end position="54"/>
    </location>
</feature>
<organism evidence="2 3">
    <name type="scientific">Symbiodinium microadriaticum</name>
    <name type="common">Dinoflagellate</name>
    <name type="synonym">Zooxanthella microadriatica</name>
    <dbReference type="NCBI Taxonomy" id="2951"/>
    <lineage>
        <taxon>Eukaryota</taxon>
        <taxon>Sar</taxon>
        <taxon>Alveolata</taxon>
        <taxon>Dinophyceae</taxon>
        <taxon>Suessiales</taxon>
        <taxon>Symbiodiniaceae</taxon>
        <taxon>Symbiodinium</taxon>
    </lineage>
</organism>
<name>A0A1Q9E9S8_SYMMI</name>
<dbReference type="AlphaFoldDB" id="A0A1Q9E9S8"/>
<feature type="region of interest" description="Disordered" evidence="1">
    <location>
        <begin position="23"/>
        <end position="78"/>
    </location>
</feature>
<evidence type="ECO:0000313" key="3">
    <source>
        <dbReference type="Proteomes" id="UP000186817"/>
    </source>
</evidence>
<evidence type="ECO:0000313" key="2">
    <source>
        <dbReference type="EMBL" id="OLQ04176.1"/>
    </source>
</evidence>
<dbReference type="EMBL" id="LSRX01000217">
    <property type="protein sequence ID" value="OLQ04176.1"/>
    <property type="molecule type" value="Genomic_DNA"/>
</dbReference>
<sequence>MACDPGKLRKGCGKMVDGLWQEQMMSAAAEEGRKKARTPEPEQQKQKAPDEGKALDAGAEAAEGGESEEDEDAEDDAE</sequence>
<accession>A0A1Q9E9S8</accession>
<feature type="compositionally biased region" description="Acidic residues" evidence="1">
    <location>
        <begin position="63"/>
        <end position="78"/>
    </location>
</feature>
<protein>
    <submittedName>
        <fullName evidence="2">Uncharacterized protein</fullName>
    </submittedName>
</protein>
<reference evidence="2 3" key="1">
    <citation type="submission" date="2016-02" db="EMBL/GenBank/DDBJ databases">
        <title>Genome analysis of coral dinoflagellate symbionts highlights evolutionary adaptations to a symbiotic lifestyle.</title>
        <authorList>
            <person name="Aranda M."/>
            <person name="Li Y."/>
            <person name="Liew Y.J."/>
            <person name="Baumgarten S."/>
            <person name="Simakov O."/>
            <person name="Wilson M."/>
            <person name="Piel J."/>
            <person name="Ashoor H."/>
            <person name="Bougouffa S."/>
            <person name="Bajic V.B."/>
            <person name="Ryu T."/>
            <person name="Ravasi T."/>
            <person name="Bayer T."/>
            <person name="Micklem G."/>
            <person name="Kim H."/>
            <person name="Bhak J."/>
            <person name="Lajeunesse T.C."/>
            <person name="Voolstra C.R."/>
        </authorList>
    </citation>
    <scope>NUCLEOTIDE SEQUENCE [LARGE SCALE GENOMIC DNA]</scope>
    <source>
        <strain evidence="2 3">CCMP2467</strain>
    </source>
</reference>
<evidence type="ECO:0000256" key="1">
    <source>
        <dbReference type="SAM" id="MobiDB-lite"/>
    </source>
</evidence>
<dbReference type="Proteomes" id="UP000186817">
    <property type="component" value="Unassembled WGS sequence"/>
</dbReference>
<comment type="caution">
    <text evidence="2">The sequence shown here is derived from an EMBL/GenBank/DDBJ whole genome shotgun (WGS) entry which is preliminary data.</text>
</comment>
<proteinExistence type="predicted"/>